<dbReference type="EC" id="1.1.1.100" evidence="2"/>
<dbReference type="InterPro" id="IPR057326">
    <property type="entry name" value="KR_dom"/>
</dbReference>
<comment type="catalytic activity">
    <reaction evidence="5">
        <text>a (3R)-hydroxyacyl-[ACP] + NADP(+) = a 3-oxoacyl-[ACP] + NADPH + H(+)</text>
        <dbReference type="Rhea" id="RHEA:17397"/>
        <dbReference type="Rhea" id="RHEA-COMP:9916"/>
        <dbReference type="Rhea" id="RHEA-COMP:9945"/>
        <dbReference type="ChEBI" id="CHEBI:15378"/>
        <dbReference type="ChEBI" id="CHEBI:57783"/>
        <dbReference type="ChEBI" id="CHEBI:58349"/>
        <dbReference type="ChEBI" id="CHEBI:78776"/>
        <dbReference type="ChEBI" id="CHEBI:78827"/>
        <dbReference type="EC" id="1.1.1.100"/>
    </reaction>
</comment>
<dbReference type="FunFam" id="3.40.50.720:FF:000173">
    <property type="entry name" value="3-oxoacyl-[acyl-carrier protein] reductase"/>
    <property type="match status" value="1"/>
</dbReference>
<evidence type="ECO:0000313" key="9">
    <source>
        <dbReference type="Proteomes" id="UP000235392"/>
    </source>
</evidence>
<protein>
    <recommendedName>
        <fullName evidence="2">3-oxoacyl-[acyl-carrier-protein] reductase</fullName>
        <ecNumber evidence="2">1.1.1.100</ecNumber>
    </recommendedName>
</protein>
<keyword evidence="3" id="KW-0521">NADP</keyword>
<feature type="domain" description="Ketoreductase" evidence="7">
    <location>
        <begin position="21"/>
        <end position="217"/>
    </location>
</feature>
<evidence type="ECO:0000256" key="5">
    <source>
        <dbReference type="ARBA" id="ARBA00048508"/>
    </source>
</evidence>
<dbReference type="Proteomes" id="UP000235392">
    <property type="component" value="Unassembled WGS sequence"/>
</dbReference>
<gene>
    <name evidence="8" type="ORF">PCASD_20959</name>
</gene>
<evidence type="ECO:0000259" key="7">
    <source>
        <dbReference type="SMART" id="SM00822"/>
    </source>
</evidence>
<evidence type="ECO:0000256" key="2">
    <source>
        <dbReference type="ARBA" id="ARBA00012948"/>
    </source>
</evidence>
<dbReference type="InterPro" id="IPR020904">
    <property type="entry name" value="Sc_DH/Rdtase_CS"/>
</dbReference>
<dbReference type="EMBL" id="PGCI01001108">
    <property type="protein sequence ID" value="PLW07744.1"/>
    <property type="molecule type" value="Genomic_DNA"/>
</dbReference>
<dbReference type="SUPFAM" id="SSF51735">
    <property type="entry name" value="NAD(P)-binding Rossmann-fold domains"/>
    <property type="match status" value="1"/>
</dbReference>
<name>A0A2N5S3E9_9BASI</name>
<dbReference type="GO" id="GO:0032787">
    <property type="term" value="P:monocarboxylic acid metabolic process"/>
    <property type="evidence" value="ECO:0007669"/>
    <property type="project" value="UniProtKB-ARBA"/>
</dbReference>
<evidence type="ECO:0000256" key="4">
    <source>
        <dbReference type="ARBA" id="ARBA00023002"/>
    </source>
</evidence>
<dbReference type="Pfam" id="PF00106">
    <property type="entry name" value="adh_short"/>
    <property type="match status" value="1"/>
</dbReference>
<organism evidence="8 9">
    <name type="scientific">Puccinia coronata f. sp. avenae</name>
    <dbReference type="NCBI Taxonomy" id="200324"/>
    <lineage>
        <taxon>Eukaryota</taxon>
        <taxon>Fungi</taxon>
        <taxon>Dikarya</taxon>
        <taxon>Basidiomycota</taxon>
        <taxon>Pucciniomycotina</taxon>
        <taxon>Pucciniomycetes</taxon>
        <taxon>Pucciniales</taxon>
        <taxon>Pucciniaceae</taxon>
        <taxon>Puccinia</taxon>
    </lineage>
</organism>
<dbReference type="GO" id="GO:0004316">
    <property type="term" value="F:3-oxoacyl-[acyl-carrier-protein] reductase (NADPH) activity"/>
    <property type="evidence" value="ECO:0007669"/>
    <property type="project" value="UniProtKB-EC"/>
</dbReference>
<accession>A0A2N5S3E9</accession>
<evidence type="ECO:0000256" key="6">
    <source>
        <dbReference type="RuleBase" id="RU000363"/>
    </source>
</evidence>
<keyword evidence="4" id="KW-0560">Oxidoreductase</keyword>
<comment type="similarity">
    <text evidence="1 6">Belongs to the short-chain dehydrogenases/reductases (SDR) family.</text>
</comment>
<comment type="caution">
    <text evidence="8">The sequence shown here is derived from an EMBL/GenBank/DDBJ whole genome shotgun (WGS) entry which is preliminary data.</text>
</comment>
<dbReference type="PRINTS" id="PR00081">
    <property type="entry name" value="GDHRDH"/>
</dbReference>
<sequence>MVESATSPFLVRPLDNNVSGRLALVTGASGGIGSACARALAHEGCDVALHYNLNSDLIRRLVSELHREFPGQTFTTHRADLGDREESQGLINAVLQAHSKQHKSIAILILNAGLSRRIRDIADISLQDWDDVIQVNCTTPFVLLKTCLDDSGGKMRSAQWGRVILIGSISSRGGGINGCHYAASKGALCSMGMNLARVLAPNNITVNCISPALIGDTGMVPAAQAPPQTFTSAKGEPHNTQPDLGTELASTIPLGRLGHPSEVANVVVMLAKTGYMTGQDIVLGGGLL</sequence>
<evidence type="ECO:0000256" key="1">
    <source>
        <dbReference type="ARBA" id="ARBA00006484"/>
    </source>
</evidence>
<dbReference type="InterPro" id="IPR002347">
    <property type="entry name" value="SDR_fam"/>
</dbReference>
<dbReference type="CDD" id="cd05233">
    <property type="entry name" value="SDR_c"/>
    <property type="match status" value="1"/>
</dbReference>
<dbReference type="PROSITE" id="PS00061">
    <property type="entry name" value="ADH_SHORT"/>
    <property type="match status" value="1"/>
</dbReference>
<dbReference type="SMART" id="SM00822">
    <property type="entry name" value="PKS_KR"/>
    <property type="match status" value="1"/>
</dbReference>
<dbReference type="InterPro" id="IPR050259">
    <property type="entry name" value="SDR"/>
</dbReference>
<evidence type="ECO:0000256" key="3">
    <source>
        <dbReference type="ARBA" id="ARBA00022857"/>
    </source>
</evidence>
<reference evidence="8 9" key="1">
    <citation type="submission" date="2017-11" db="EMBL/GenBank/DDBJ databases">
        <title>De novo assembly and phasing of dikaryotic genomes from two isolates of Puccinia coronata f. sp. avenae, the causal agent of oat crown rust.</title>
        <authorList>
            <person name="Miller M.E."/>
            <person name="Zhang Y."/>
            <person name="Omidvar V."/>
            <person name="Sperschneider J."/>
            <person name="Schwessinger B."/>
            <person name="Raley C."/>
            <person name="Palmer J.M."/>
            <person name="Garnica D."/>
            <person name="Upadhyaya N."/>
            <person name="Rathjen J."/>
            <person name="Taylor J.M."/>
            <person name="Park R.F."/>
            <person name="Dodds P.N."/>
            <person name="Hirsch C.D."/>
            <person name="Kianian S.F."/>
            <person name="Figueroa M."/>
        </authorList>
    </citation>
    <scope>NUCLEOTIDE SEQUENCE [LARGE SCALE GENOMIC DNA]</scope>
    <source>
        <strain evidence="8">12SD80</strain>
    </source>
</reference>
<dbReference type="PRINTS" id="PR00080">
    <property type="entry name" value="SDRFAMILY"/>
</dbReference>
<proteinExistence type="inferred from homology"/>
<dbReference type="PANTHER" id="PTHR42879">
    <property type="entry name" value="3-OXOACYL-(ACYL-CARRIER-PROTEIN) REDUCTASE"/>
    <property type="match status" value="1"/>
</dbReference>
<dbReference type="PANTHER" id="PTHR42879:SF2">
    <property type="entry name" value="3-OXOACYL-[ACYL-CARRIER-PROTEIN] REDUCTASE FABG"/>
    <property type="match status" value="1"/>
</dbReference>
<dbReference type="InterPro" id="IPR036291">
    <property type="entry name" value="NAD(P)-bd_dom_sf"/>
</dbReference>
<dbReference type="Gene3D" id="3.40.50.720">
    <property type="entry name" value="NAD(P)-binding Rossmann-like Domain"/>
    <property type="match status" value="1"/>
</dbReference>
<dbReference type="AlphaFoldDB" id="A0A2N5S3E9"/>
<evidence type="ECO:0000313" key="8">
    <source>
        <dbReference type="EMBL" id="PLW07744.1"/>
    </source>
</evidence>